<organism evidence="7 8">
    <name type="scientific">Bombilactobacillus mellifer</name>
    <dbReference type="NCBI Taxonomy" id="1218492"/>
    <lineage>
        <taxon>Bacteria</taxon>
        <taxon>Bacillati</taxon>
        <taxon>Bacillota</taxon>
        <taxon>Bacilli</taxon>
        <taxon>Lactobacillales</taxon>
        <taxon>Lactobacillaceae</taxon>
        <taxon>Bombilactobacillus</taxon>
    </lineage>
</organism>
<dbReference type="InterPro" id="IPR012340">
    <property type="entry name" value="NA-bd_OB-fold"/>
</dbReference>
<dbReference type="SUPFAM" id="SSF50249">
    <property type="entry name" value="Nucleic acid-binding proteins"/>
    <property type="match status" value="4"/>
</dbReference>
<dbReference type="Proteomes" id="UP000033558">
    <property type="component" value="Unassembled WGS sequence"/>
</dbReference>
<evidence type="ECO:0000313" key="7">
    <source>
        <dbReference type="EMBL" id="KJY61833.1"/>
    </source>
</evidence>
<dbReference type="PANTHER" id="PTHR10724:SF7">
    <property type="entry name" value="SMALL RIBOSOMAL SUBUNIT PROTEIN BS1C"/>
    <property type="match status" value="1"/>
</dbReference>
<keyword evidence="2 7" id="KW-0689">Ribosomal protein</keyword>
<protein>
    <submittedName>
        <fullName evidence="7">30S ribosomal protein S1</fullName>
    </submittedName>
</protein>
<accession>A0A0F4LTY9</accession>
<evidence type="ECO:0000256" key="3">
    <source>
        <dbReference type="ARBA" id="ARBA00023274"/>
    </source>
</evidence>
<dbReference type="RefSeq" id="WP_046316532.1">
    <property type="nucleotide sequence ID" value="NZ_JAMBJK010000001.1"/>
</dbReference>
<evidence type="ECO:0000259" key="6">
    <source>
        <dbReference type="PROSITE" id="PS50126"/>
    </source>
</evidence>
<keyword evidence="8" id="KW-1185">Reference proteome</keyword>
<feature type="compositionally biased region" description="Basic and acidic residues" evidence="5">
    <location>
        <begin position="359"/>
        <end position="387"/>
    </location>
</feature>
<dbReference type="GO" id="GO:1990904">
    <property type="term" value="C:ribonucleoprotein complex"/>
    <property type="evidence" value="ECO:0007669"/>
    <property type="project" value="UniProtKB-KW"/>
</dbReference>
<dbReference type="SMART" id="SM00316">
    <property type="entry name" value="S1"/>
    <property type="match status" value="4"/>
</dbReference>
<feature type="domain" description="S1 motif" evidence="6">
    <location>
        <begin position="202"/>
        <end position="270"/>
    </location>
</feature>
<dbReference type="GO" id="GO:0003735">
    <property type="term" value="F:structural constituent of ribosome"/>
    <property type="evidence" value="ECO:0007669"/>
    <property type="project" value="TreeGrafter"/>
</dbReference>
<dbReference type="PROSITE" id="PS50126">
    <property type="entry name" value="S1"/>
    <property type="match status" value="4"/>
</dbReference>
<dbReference type="InterPro" id="IPR035104">
    <property type="entry name" value="Ribosomal_protein_S1-like"/>
</dbReference>
<comment type="caution">
    <text evidence="7">The sequence shown here is derived from an EMBL/GenBank/DDBJ whole genome shotgun (WGS) entry which is preliminary data.</text>
</comment>
<dbReference type="STRING" id="1218492.JG30_08850"/>
<dbReference type="CDD" id="cd05688">
    <property type="entry name" value="S1_RPS1_repeat_ec3"/>
    <property type="match status" value="2"/>
</dbReference>
<feature type="domain" description="S1 motif" evidence="6">
    <location>
        <begin position="24"/>
        <end position="97"/>
    </location>
</feature>
<dbReference type="GO" id="GO:0005840">
    <property type="term" value="C:ribosome"/>
    <property type="evidence" value="ECO:0007669"/>
    <property type="project" value="UniProtKB-KW"/>
</dbReference>
<dbReference type="FunFam" id="2.40.50.140:FF:000039">
    <property type="entry name" value="30S ribosomal protein S1"/>
    <property type="match status" value="1"/>
</dbReference>
<keyword evidence="3" id="KW-0687">Ribonucleoprotein</keyword>
<dbReference type="PANTHER" id="PTHR10724">
    <property type="entry name" value="30S RIBOSOMAL PROTEIN S1"/>
    <property type="match status" value="1"/>
</dbReference>
<dbReference type="HOGENOM" id="CLU_015805_4_5_9"/>
<dbReference type="EMBL" id="JXJQ01000008">
    <property type="protein sequence ID" value="KJY61833.1"/>
    <property type="molecule type" value="Genomic_DNA"/>
</dbReference>
<evidence type="ECO:0000313" key="8">
    <source>
        <dbReference type="Proteomes" id="UP000033558"/>
    </source>
</evidence>
<evidence type="ECO:0000256" key="1">
    <source>
        <dbReference type="ARBA" id="ARBA00006767"/>
    </source>
</evidence>
<feature type="region of interest" description="Disordered" evidence="5">
    <location>
        <begin position="359"/>
        <end position="400"/>
    </location>
</feature>
<comment type="function">
    <text evidence="4">Binds mRNA; thus facilitating recognition of the initiation point. It is needed to translate mRNA with a short Shine-Dalgarno (SD) purine-rich sequence.</text>
</comment>
<evidence type="ECO:0000256" key="4">
    <source>
        <dbReference type="ARBA" id="ARBA00025604"/>
    </source>
</evidence>
<dbReference type="InterPro" id="IPR050437">
    <property type="entry name" value="Ribos_protein_bS1-like"/>
</dbReference>
<dbReference type="CDD" id="cd04465">
    <property type="entry name" value="S1_RPS1_repeat_ec2_hs2"/>
    <property type="match status" value="1"/>
</dbReference>
<comment type="similarity">
    <text evidence="1">Belongs to the bacterial ribosomal protein bS1 family.</text>
</comment>
<dbReference type="CDD" id="cd05687">
    <property type="entry name" value="S1_RPS1_repeat_ec1_hs1"/>
    <property type="match status" value="1"/>
</dbReference>
<feature type="domain" description="S1 motif" evidence="6">
    <location>
        <begin position="287"/>
        <end position="356"/>
    </location>
</feature>
<feature type="domain" description="S1 motif" evidence="6">
    <location>
        <begin position="115"/>
        <end position="181"/>
    </location>
</feature>
<dbReference type="FunFam" id="2.40.50.140:FF:000103">
    <property type="entry name" value="protein RRP5 homolog"/>
    <property type="match status" value="1"/>
</dbReference>
<dbReference type="PATRIC" id="fig|1218492.5.peg.1024"/>
<dbReference type="NCBIfam" id="NF005208">
    <property type="entry name" value="PRK06676.1"/>
    <property type="match status" value="1"/>
</dbReference>
<dbReference type="InterPro" id="IPR003029">
    <property type="entry name" value="S1_domain"/>
</dbReference>
<reference evidence="7 8" key="1">
    <citation type="submission" date="2015-01" db="EMBL/GenBank/DDBJ databases">
        <title>Comparative genomics of the lactic acid bacteria isolated from the honey bee gut.</title>
        <authorList>
            <person name="Ellegaard K.M."/>
            <person name="Tamarit D."/>
            <person name="Javelind E."/>
            <person name="Olofsson T."/>
            <person name="Andersson S.G."/>
            <person name="Vasquez A."/>
        </authorList>
    </citation>
    <scope>NUCLEOTIDE SEQUENCE [LARGE SCALE GENOMIC DNA]</scope>
    <source>
        <strain evidence="7 8">Bin4</strain>
    </source>
</reference>
<proteinExistence type="inferred from homology"/>
<dbReference type="OrthoDB" id="9804077at2"/>
<evidence type="ECO:0000256" key="5">
    <source>
        <dbReference type="SAM" id="MobiDB-lite"/>
    </source>
</evidence>
<sequence>MAEELNSANPMEQALDNFNQVQIGDVVEAEVLSVDDNQLVVGIDNSGVEGVVPLKELTSNYKADIHDLAQVGDKLELLVLRHSSSDKEDGNFVLSKRRIENRKAYQKMADRQAADEHVTGKVTGTVKSGLLVDVEGLRGFIPASMISDHYVRDLKPFVGQELELKIIEVDPSKNRFVLSHKEIALAEKAQKQAEVFAKLLPGDVVEAKVSRLTNFGAFIDLGGVDGLVHISQISYQHVDKPSDVLKVGQEVKVKVLDLDPERGRISLSIKATQPGPWEDAAQRISAGDEVDGVVKRLTDFGAFVEVLPAVEGLLHVSQISWERVNNPADVLQVGQQLHLKVLNIDPEQKRLGLSLKALTEDPHKNHHSHQNDSTKNDHYTLPKEERGFSLGDMVDPDQLQ</sequence>
<dbReference type="GO" id="GO:0003729">
    <property type="term" value="F:mRNA binding"/>
    <property type="evidence" value="ECO:0007669"/>
    <property type="project" value="TreeGrafter"/>
</dbReference>
<dbReference type="AlphaFoldDB" id="A0A0F4LTY9"/>
<dbReference type="GO" id="GO:0006412">
    <property type="term" value="P:translation"/>
    <property type="evidence" value="ECO:0007669"/>
    <property type="project" value="TreeGrafter"/>
</dbReference>
<gene>
    <name evidence="7" type="primary">ypfD</name>
    <name evidence="7" type="ORF">JG30_08850</name>
</gene>
<evidence type="ECO:0000256" key="2">
    <source>
        <dbReference type="ARBA" id="ARBA00022980"/>
    </source>
</evidence>
<name>A0A0F4LTY9_9LACO</name>
<dbReference type="Pfam" id="PF00575">
    <property type="entry name" value="S1"/>
    <property type="match status" value="4"/>
</dbReference>
<dbReference type="PRINTS" id="PR00681">
    <property type="entry name" value="RIBOSOMALS1"/>
</dbReference>
<dbReference type="Gene3D" id="2.40.50.140">
    <property type="entry name" value="Nucleic acid-binding proteins"/>
    <property type="match status" value="4"/>
</dbReference>